<gene>
    <name evidence="1" type="ORF">RM529_03880</name>
</gene>
<reference evidence="1 2" key="1">
    <citation type="submission" date="2023-09" db="EMBL/GenBank/DDBJ databases">
        <authorList>
            <person name="Rey-Velasco X."/>
        </authorList>
    </citation>
    <scope>NUCLEOTIDE SEQUENCE [LARGE SCALE GENOMIC DNA]</scope>
    <source>
        <strain evidence="1 2">F297</strain>
    </source>
</reference>
<protein>
    <submittedName>
        <fullName evidence="1">Carboxypeptidase-like regulatory domain-containing protein</fullName>
    </submittedName>
</protein>
<proteinExistence type="predicted"/>
<evidence type="ECO:0000313" key="2">
    <source>
        <dbReference type="Proteomes" id="UP001248819"/>
    </source>
</evidence>
<dbReference type="PROSITE" id="PS51257">
    <property type="entry name" value="PROKAR_LIPOPROTEIN"/>
    <property type="match status" value="1"/>
</dbReference>
<name>A0ABU3CSD1_9FLAO</name>
<organism evidence="1 2">
    <name type="scientific">Autumnicola edwardsiae</name>
    <dbReference type="NCBI Taxonomy" id="3075594"/>
    <lineage>
        <taxon>Bacteria</taxon>
        <taxon>Pseudomonadati</taxon>
        <taxon>Bacteroidota</taxon>
        <taxon>Flavobacteriia</taxon>
        <taxon>Flavobacteriales</taxon>
        <taxon>Flavobacteriaceae</taxon>
        <taxon>Autumnicola</taxon>
    </lineage>
</organism>
<dbReference type="Proteomes" id="UP001248819">
    <property type="component" value="Unassembled WGS sequence"/>
</dbReference>
<evidence type="ECO:0000313" key="1">
    <source>
        <dbReference type="EMBL" id="MDT0649267.1"/>
    </source>
</evidence>
<keyword evidence="2" id="KW-1185">Reference proteome</keyword>
<sequence>MKKIFFLVAAYLFVYSCTPVSIVDNKRLQVTGTIVNSEGQALDGFDVETRTYVGTGFFLGSPDLKKINGTTTNADGKFSFTSLDVDSDELIVQINPNSDSLQDNFQSLTFLDNRSGREETLLDLGTIVLKRRVNITVVFNIEEPFGVQLLYPNPYPVITINNWNELEELPEELEYSRFRDMYTLVEADDDGLYRLRLETLENSEIILTYGVDGITTESTILISGEEESPYEFTP</sequence>
<dbReference type="EMBL" id="JAVRHP010000012">
    <property type="protein sequence ID" value="MDT0649267.1"/>
    <property type="molecule type" value="Genomic_DNA"/>
</dbReference>
<accession>A0ABU3CSD1</accession>
<comment type="caution">
    <text evidence="1">The sequence shown here is derived from an EMBL/GenBank/DDBJ whole genome shotgun (WGS) entry which is preliminary data.</text>
</comment>
<dbReference type="RefSeq" id="WP_311483431.1">
    <property type="nucleotide sequence ID" value="NZ_JAVRHP010000012.1"/>
</dbReference>